<evidence type="ECO:0000256" key="1">
    <source>
        <dbReference type="SAM" id="Phobius"/>
    </source>
</evidence>
<accession>A0A3D8Y3T6</accession>
<dbReference type="PANTHER" id="PTHR23028">
    <property type="entry name" value="ACETYLTRANSFERASE"/>
    <property type="match status" value="1"/>
</dbReference>
<feature type="transmembrane region" description="Helical" evidence="1">
    <location>
        <begin position="40"/>
        <end position="60"/>
    </location>
</feature>
<keyword evidence="3" id="KW-0012">Acyltransferase</keyword>
<evidence type="ECO:0000313" key="3">
    <source>
        <dbReference type="EMBL" id="REA56856.1"/>
    </source>
</evidence>
<reference evidence="3 4" key="1">
    <citation type="submission" date="2018-07" db="EMBL/GenBank/DDBJ databases">
        <title>Dyadobacter roseus sp. nov., isolated from rose rhizosphere soil.</title>
        <authorList>
            <person name="Chen L."/>
        </authorList>
    </citation>
    <scope>NUCLEOTIDE SEQUENCE [LARGE SCALE GENOMIC DNA]</scope>
    <source>
        <strain evidence="3 4">RS19</strain>
    </source>
</reference>
<dbReference type="GO" id="GO:0016020">
    <property type="term" value="C:membrane"/>
    <property type="evidence" value="ECO:0007669"/>
    <property type="project" value="TreeGrafter"/>
</dbReference>
<feature type="transmembrane region" description="Helical" evidence="1">
    <location>
        <begin position="86"/>
        <end position="106"/>
    </location>
</feature>
<feature type="transmembrane region" description="Helical" evidence="1">
    <location>
        <begin position="12"/>
        <end position="28"/>
    </location>
</feature>
<protein>
    <submittedName>
        <fullName evidence="3">Acyltransferase</fullName>
    </submittedName>
</protein>
<dbReference type="Pfam" id="PF01757">
    <property type="entry name" value="Acyl_transf_3"/>
    <property type="match status" value="1"/>
</dbReference>
<dbReference type="EMBL" id="QNUL01000033">
    <property type="protein sequence ID" value="REA56856.1"/>
    <property type="molecule type" value="Genomic_DNA"/>
</dbReference>
<dbReference type="InterPro" id="IPR050879">
    <property type="entry name" value="Acyltransferase_3"/>
</dbReference>
<keyword evidence="1" id="KW-0812">Transmembrane</keyword>
<keyword evidence="4" id="KW-1185">Reference proteome</keyword>
<feature type="transmembrane region" description="Helical" evidence="1">
    <location>
        <begin position="330"/>
        <end position="351"/>
    </location>
</feature>
<evidence type="ECO:0000259" key="2">
    <source>
        <dbReference type="Pfam" id="PF01757"/>
    </source>
</evidence>
<keyword evidence="3" id="KW-0808">Transferase</keyword>
<dbReference type="GO" id="GO:0016747">
    <property type="term" value="F:acyltransferase activity, transferring groups other than amino-acyl groups"/>
    <property type="evidence" value="ECO:0007669"/>
    <property type="project" value="InterPro"/>
</dbReference>
<organism evidence="3 4">
    <name type="scientific">Dyadobacter luteus</name>
    <dbReference type="NCBI Taxonomy" id="2259619"/>
    <lineage>
        <taxon>Bacteria</taxon>
        <taxon>Pseudomonadati</taxon>
        <taxon>Bacteroidota</taxon>
        <taxon>Cytophagia</taxon>
        <taxon>Cytophagales</taxon>
        <taxon>Spirosomataceae</taxon>
        <taxon>Dyadobacter</taxon>
    </lineage>
</organism>
<keyword evidence="1" id="KW-1133">Transmembrane helix</keyword>
<dbReference type="AlphaFoldDB" id="A0A3D8Y3T6"/>
<dbReference type="GO" id="GO:0000271">
    <property type="term" value="P:polysaccharide biosynthetic process"/>
    <property type="evidence" value="ECO:0007669"/>
    <property type="project" value="TreeGrafter"/>
</dbReference>
<dbReference type="RefSeq" id="WP_115833775.1">
    <property type="nucleotide sequence ID" value="NZ_QNUL01000033.1"/>
</dbReference>
<comment type="caution">
    <text evidence="3">The sequence shown here is derived from an EMBL/GenBank/DDBJ whole genome shotgun (WGS) entry which is preliminary data.</text>
</comment>
<feature type="transmembrane region" description="Helical" evidence="1">
    <location>
        <begin position="226"/>
        <end position="247"/>
    </location>
</feature>
<feature type="transmembrane region" description="Helical" evidence="1">
    <location>
        <begin position="253"/>
        <end position="275"/>
    </location>
</feature>
<dbReference type="Proteomes" id="UP000256373">
    <property type="component" value="Unassembled WGS sequence"/>
</dbReference>
<name>A0A3D8Y3T6_9BACT</name>
<feature type="transmembrane region" description="Helical" evidence="1">
    <location>
        <begin position="296"/>
        <end position="318"/>
    </location>
</feature>
<feature type="domain" description="Acyltransferase 3" evidence="2">
    <location>
        <begin position="10"/>
        <end position="346"/>
    </location>
</feature>
<gene>
    <name evidence="3" type="ORF">DSL64_25425</name>
</gene>
<dbReference type="PANTHER" id="PTHR23028:SF53">
    <property type="entry name" value="ACYL_TRANSF_3 DOMAIN-CONTAINING PROTEIN"/>
    <property type="match status" value="1"/>
</dbReference>
<feature type="transmembrane region" description="Helical" evidence="1">
    <location>
        <begin position="194"/>
        <end position="214"/>
    </location>
</feature>
<keyword evidence="1" id="KW-0472">Membrane</keyword>
<evidence type="ECO:0000313" key="4">
    <source>
        <dbReference type="Proteomes" id="UP000256373"/>
    </source>
</evidence>
<dbReference type="InterPro" id="IPR002656">
    <property type="entry name" value="Acyl_transf_3_dom"/>
</dbReference>
<sequence length="368" mass="42018">MHKQPDYISQLDGLRAIAIALVIIFHWFPEGEGINRIANGPLGVTLFFVLSGFLITRILLANRNYLGEQGFAGVYKNFMIRRMLRIFPLYYLTLLLVWLVQYVSFIPKISTQLYSNPLYYVLYLSNFLIEKLHDWSDVLSPFWSLAVEEQFYILWPVVMLITPSLYVKRVIISTIFLGVASRLVFSVYSLDEGVLMPTCLDAFGLGALWAYVLYYNNAPEKFLRILKIAALPALLLFVIICFGYGGIMLKTILFRTSMSVFCLYLVATASYGSGFKSIFGKILNTSPLKYIGKVSYGLYVYHMLVPALVIPLIVKLAGRFLHIELTVNGFTGVLFAFVVLMVVASLSWYCFEAPFNNLKRFFQLKRNK</sequence>
<dbReference type="OrthoDB" id="9796461at2"/>
<proteinExistence type="predicted"/>